<dbReference type="EMBL" id="JAGFBS010000028">
    <property type="protein sequence ID" value="KAG6372331.1"/>
    <property type="molecule type" value="Genomic_DNA"/>
</dbReference>
<evidence type="ECO:0000313" key="2">
    <source>
        <dbReference type="EMBL" id="KAG6372331.1"/>
    </source>
</evidence>
<feature type="compositionally biased region" description="Basic residues" evidence="1">
    <location>
        <begin position="1"/>
        <end position="17"/>
    </location>
</feature>
<keyword evidence="3" id="KW-1185">Reference proteome</keyword>
<reference evidence="2" key="1">
    <citation type="submission" date="2021-03" db="EMBL/GenBank/DDBJ databases">
        <title>Evolutionary innovations through gain and loss of genes in the ectomycorrhizal Boletales.</title>
        <authorList>
            <person name="Wu G."/>
            <person name="Miyauchi S."/>
            <person name="Morin E."/>
            <person name="Yang Z.-L."/>
            <person name="Xu J."/>
            <person name="Martin F.M."/>
        </authorList>
    </citation>
    <scope>NUCLEOTIDE SEQUENCE</scope>
    <source>
        <strain evidence="2">BR01</strain>
    </source>
</reference>
<feature type="compositionally biased region" description="Acidic residues" evidence="1">
    <location>
        <begin position="24"/>
        <end position="39"/>
    </location>
</feature>
<dbReference type="PANTHER" id="PTHR36452:SF1">
    <property type="entry name" value="DUF2461 DOMAIN-CONTAINING PROTEIN"/>
    <property type="match status" value="1"/>
</dbReference>
<organism evidence="2 3">
    <name type="scientific">Boletus reticuloceps</name>
    <dbReference type="NCBI Taxonomy" id="495285"/>
    <lineage>
        <taxon>Eukaryota</taxon>
        <taxon>Fungi</taxon>
        <taxon>Dikarya</taxon>
        <taxon>Basidiomycota</taxon>
        <taxon>Agaricomycotina</taxon>
        <taxon>Agaricomycetes</taxon>
        <taxon>Agaricomycetidae</taxon>
        <taxon>Boletales</taxon>
        <taxon>Boletineae</taxon>
        <taxon>Boletaceae</taxon>
        <taxon>Boletoideae</taxon>
        <taxon>Boletus</taxon>
    </lineage>
</organism>
<dbReference type="PANTHER" id="PTHR36452">
    <property type="entry name" value="CHROMOSOME 12, WHOLE GENOME SHOTGUN SEQUENCE"/>
    <property type="match status" value="1"/>
</dbReference>
<dbReference type="OrthoDB" id="2537769at2759"/>
<evidence type="ECO:0000313" key="3">
    <source>
        <dbReference type="Proteomes" id="UP000683000"/>
    </source>
</evidence>
<feature type="compositionally biased region" description="Basic and acidic residues" evidence="1">
    <location>
        <begin position="73"/>
        <end position="85"/>
    </location>
</feature>
<comment type="caution">
    <text evidence="2">The sequence shown here is derived from an EMBL/GenBank/DDBJ whole genome shotgun (WGS) entry which is preliminary data.</text>
</comment>
<protein>
    <submittedName>
        <fullName evidence="2">Uncharacterized protein</fullName>
    </submittedName>
</protein>
<sequence>MAKRGKTKATRPAKTRSKSSVEDSVSEDYVSDSASDDEDVKSIHSDALDEEESPDTRKKRRRVASSAKRAQNSKHEHTARTDSRSKRGVSGKGTPVKKKRKVDEATADDEHDSDVELKEGQEVVGKVVEAPTTGWAPQGQISQRMLDFLMHLQDPACNDRVWVVVAAIATVTHCACLPEPVYRRCEKEFKNFIEAFTTMLIEVDPQIPPLPPKDVIYRIYRDIRFSNDKTPYKTGFSAGFSRSGRKGIFAFFKPGDESLLAAGAWCPAKNELNMISTFWQATPTSKGERQNIFGAEDELKTAPKGVDKNHTDIDLLKCRSLVVLRRFTDDQVLKGTFLQELEEVARILRPFVHCLNDMMTVPVEDDASDDDEHE</sequence>
<dbReference type="InterPro" id="IPR012808">
    <property type="entry name" value="CHP02453"/>
</dbReference>
<dbReference type="NCBIfam" id="TIGR02453">
    <property type="entry name" value="TIGR02453 family protein"/>
    <property type="match status" value="1"/>
</dbReference>
<feature type="region of interest" description="Disordered" evidence="1">
    <location>
        <begin position="1"/>
        <end position="120"/>
    </location>
</feature>
<dbReference type="Pfam" id="PF09365">
    <property type="entry name" value="DUF2461"/>
    <property type="match status" value="1"/>
</dbReference>
<dbReference type="Proteomes" id="UP000683000">
    <property type="component" value="Unassembled WGS sequence"/>
</dbReference>
<accession>A0A8I3A5V6</accession>
<dbReference type="AlphaFoldDB" id="A0A8I3A5V6"/>
<gene>
    <name evidence="2" type="ORF">JVT61DRAFT_7771</name>
</gene>
<name>A0A8I3A5V6_9AGAM</name>
<proteinExistence type="predicted"/>
<evidence type="ECO:0000256" key="1">
    <source>
        <dbReference type="SAM" id="MobiDB-lite"/>
    </source>
</evidence>